<sequence length="433" mass="42807">MTPARRLTAILLAFCALIAGCGGSVGPSPVVNDPLAITVQPASAVIYPGVATTLVITGGTGSYVVVSDNQAIVPIVSQATGHSLTIIANPVSADTSVNLSVRDTGTAPQKLVALTVRPGTIANAITITPSSAACTPAICTGEEALVTATISQAGIPLPARGVRFDVVSGDVRFITTPVNTSPEVLATTVLTTSDQLGQARVRLRVLPGAPNQTALIQITDPETLAFQRVAITVRQVPGPGNTAFFVIPDTVTFTGPFANTCANNPTASIVIFGGTPPYNVVATVPLSGGGIVTASGTPVTIRGNGSTCFTDIPVTITDATGRTIVATFSSQQGTGTAPPAAVTIVPGSAAITACGGSVNLAIQGGSTTLGAAFGVASSSSAVTVAVTGRTITATRVTSVAPAPPVPSASPVTISATDGTTTGTASITVPTTCP</sequence>
<proteinExistence type="predicted"/>
<organism evidence="2 3">
    <name type="scientific">Usitatibacter rugosus</name>
    <dbReference type="NCBI Taxonomy" id="2732067"/>
    <lineage>
        <taxon>Bacteria</taxon>
        <taxon>Pseudomonadati</taxon>
        <taxon>Pseudomonadota</taxon>
        <taxon>Betaproteobacteria</taxon>
        <taxon>Nitrosomonadales</taxon>
        <taxon>Usitatibacteraceae</taxon>
        <taxon>Usitatibacter</taxon>
    </lineage>
</organism>
<keyword evidence="3" id="KW-1185">Reference proteome</keyword>
<feature type="compositionally biased region" description="Low complexity" evidence="1">
    <location>
        <begin position="408"/>
        <end position="422"/>
    </location>
</feature>
<accession>A0A6M4H337</accession>
<dbReference type="AlphaFoldDB" id="A0A6M4H337"/>
<dbReference type="EMBL" id="CP053069">
    <property type="protein sequence ID" value="QJR13143.1"/>
    <property type="molecule type" value="Genomic_DNA"/>
</dbReference>
<evidence type="ECO:0000256" key="1">
    <source>
        <dbReference type="SAM" id="MobiDB-lite"/>
    </source>
</evidence>
<protein>
    <submittedName>
        <fullName evidence="2">Uncharacterized protein</fullName>
    </submittedName>
</protein>
<name>A0A6M4H337_9PROT</name>
<dbReference type="KEGG" id="uru:DSM104443_04238"/>
<evidence type="ECO:0000313" key="3">
    <source>
        <dbReference type="Proteomes" id="UP000501534"/>
    </source>
</evidence>
<gene>
    <name evidence="2" type="ORF">DSM104443_04238</name>
</gene>
<dbReference type="PROSITE" id="PS51257">
    <property type="entry name" value="PROKAR_LIPOPROTEIN"/>
    <property type="match status" value="1"/>
</dbReference>
<reference evidence="2 3" key="1">
    <citation type="submission" date="2020-04" db="EMBL/GenBank/DDBJ databases">
        <title>Usitatibacter rugosus gen. nov., sp. nov. and Usitatibacter palustris sp. nov., novel members of Usitatibacteraceae fam. nov. within the order Nitrosomonadales isolated from soil.</title>
        <authorList>
            <person name="Huber K.J."/>
            <person name="Neumann-Schaal M."/>
            <person name="Geppert A."/>
            <person name="Luckner M."/>
            <person name="Wanner G."/>
            <person name="Overmann J."/>
        </authorList>
    </citation>
    <scope>NUCLEOTIDE SEQUENCE [LARGE SCALE GENOMIC DNA]</scope>
    <source>
        <strain evidence="2 3">0125_3</strain>
    </source>
</reference>
<feature type="region of interest" description="Disordered" evidence="1">
    <location>
        <begin position="403"/>
        <end position="422"/>
    </location>
</feature>
<evidence type="ECO:0000313" key="2">
    <source>
        <dbReference type="EMBL" id="QJR13143.1"/>
    </source>
</evidence>
<dbReference type="Proteomes" id="UP000501534">
    <property type="component" value="Chromosome"/>
</dbReference>